<evidence type="ECO:0000313" key="5">
    <source>
        <dbReference type="Proteomes" id="UP000215902"/>
    </source>
</evidence>
<keyword evidence="1" id="KW-0472">Membrane</keyword>
<dbReference type="InterPro" id="IPR036465">
    <property type="entry name" value="vWFA_dom_sf"/>
</dbReference>
<keyword evidence="2" id="KW-0732">Signal</keyword>
<evidence type="ECO:0000259" key="3">
    <source>
        <dbReference type="PROSITE" id="PS50234"/>
    </source>
</evidence>
<dbReference type="EMBL" id="NIVC01000860">
    <property type="protein sequence ID" value="PAA75832.1"/>
    <property type="molecule type" value="Genomic_DNA"/>
</dbReference>
<protein>
    <recommendedName>
        <fullName evidence="3">VWFA domain-containing protein</fullName>
    </recommendedName>
</protein>
<proteinExistence type="predicted"/>
<dbReference type="PANTHER" id="PTHR10579">
    <property type="entry name" value="CALCIUM-ACTIVATED CHLORIDE CHANNEL REGULATOR"/>
    <property type="match status" value="1"/>
</dbReference>
<dbReference type="InterPro" id="IPR013642">
    <property type="entry name" value="CLCA_N"/>
</dbReference>
<name>A0A267FSA4_9PLAT</name>
<keyword evidence="1" id="KW-0812">Transmembrane</keyword>
<dbReference type="Pfam" id="PF08434">
    <property type="entry name" value="CLCA"/>
    <property type="match status" value="1"/>
</dbReference>
<dbReference type="InterPro" id="IPR002035">
    <property type="entry name" value="VWF_A"/>
</dbReference>
<feature type="chain" id="PRO_5012989726" description="VWFA domain-containing protein" evidence="2">
    <location>
        <begin position="24"/>
        <end position="1051"/>
    </location>
</feature>
<dbReference type="SMART" id="SM00327">
    <property type="entry name" value="VWA"/>
    <property type="match status" value="1"/>
</dbReference>
<dbReference type="OrthoDB" id="10021899at2759"/>
<dbReference type="AlphaFoldDB" id="A0A267FSA4"/>
<feature type="signal peptide" evidence="2">
    <location>
        <begin position="1"/>
        <end position="23"/>
    </location>
</feature>
<feature type="domain" description="VWFA" evidence="3">
    <location>
        <begin position="317"/>
        <end position="499"/>
    </location>
</feature>
<dbReference type="SUPFAM" id="SSF53300">
    <property type="entry name" value="vWA-like"/>
    <property type="match status" value="1"/>
</dbReference>
<dbReference type="Gene3D" id="3.40.50.410">
    <property type="entry name" value="von Willebrand factor, type A domain"/>
    <property type="match status" value="1"/>
</dbReference>
<sequence length="1051" mass="112845">MHGFKGLQPLVLFLLLLASTSNGYRPLQVSLGRYNNLVIAIDRSVPENATLIEEIKTVINEASQTLLLATRRSGQPGGLAFGNVSILVPDTWPNRPDYIQATWQLFSRSQLRVGPQNPRYGPVPHTEGGGGCGVPGEFTHYPTEFFLDRVASERLFGNRARLVVHEWGHLRWGLMDEAPQENDPHFYIYNSRFYPSRCTEQLDGKMANRHTGLPCKIDRETLTPEPDCIFIPDDNNRAVASFMGHYYVNSIKAFCDQSAHPDEAYQHNRMAPTQQNRMCRSRSVWQIIGNHEDFQKDRPQEVDFYPNIEVVRARRRDVVAVLDISESMHHPNNIPFTKLKAAMISNIRSVLEPETRLGIVTFSSGATNVASLQVLGQPGSATRTTLEQKVQDLDAIGLTDIGDGLMLGLQQLLNESANGGGSLFLVSDGEEQQSSRSRYNYSYAADAIKAAGVVVDVLGLGTEADRRIGDLARDTGGIFYSSYNTRNSFDLLAALINSAMRYDAGPDTPILLHSADVTIQTAAEVRSPAAPADALMPVLIDESARGELLFVFLLPRSVNIRQSDVNLTSPRGSVYDSSSEGFQRDVTINMLSLRLDESSFEAGKWNIQLSASSNAGPSDHTASVVVSTKPSKSSPAAAGPISAVASVSTFKLENNSASPDSHGVVINAVLRSGSANAAVIGAKVSASVRAPDGAQLAVQLYDNGAGVDLRPNDGVYTGVLSPRRLTAAGDYLVAATAESVNGQTAIIVAPPSGASPFVGGPLAVDTRANYSQLPVTNMTRDALAGSFKLETFYEEESRIDRIPPGPIASLDVESVNSTDASIVFRFIAVGDDFDQGTANQYEAYWSTQAEDLTDPESDGSKAQKVLPENVHLGSLSSPAEAGARERLGIRFPNVGSSSVAFVTLRAVDAANNRGQLAFPASAAFQELPFGEVGPTQPPEGGNPSLGVVIGVVVSVVVVAVVIAAVYIGLRKPGLTGRGASKDGISGGRAFSSLENPSKKNWRDKKVINFLLHGGAPAAAITPPNIALSLSLSQKSLRFSCNLIHLFLLCSK</sequence>
<dbReference type="PROSITE" id="PS50234">
    <property type="entry name" value="VWFA"/>
    <property type="match status" value="1"/>
</dbReference>
<gene>
    <name evidence="4" type="ORF">BOX15_Mlig024754g2</name>
</gene>
<reference evidence="4 5" key="1">
    <citation type="submission" date="2017-06" db="EMBL/GenBank/DDBJ databases">
        <title>A platform for efficient transgenesis in Macrostomum lignano, a flatworm model organism for stem cell research.</title>
        <authorList>
            <person name="Berezikov E."/>
        </authorList>
    </citation>
    <scope>NUCLEOTIDE SEQUENCE [LARGE SCALE GENOMIC DNA]</scope>
    <source>
        <strain evidence="4">DV1</strain>
        <tissue evidence="4">Whole organism</tissue>
    </source>
</reference>
<dbReference type="Proteomes" id="UP000215902">
    <property type="component" value="Unassembled WGS sequence"/>
</dbReference>
<dbReference type="CDD" id="cd00198">
    <property type="entry name" value="vWFA"/>
    <property type="match status" value="1"/>
</dbReference>
<evidence type="ECO:0000256" key="1">
    <source>
        <dbReference type="SAM" id="Phobius"/>
    </source>
</evidence>
<evidence type="ECO:0000256" key="2">
    <source>
        <dbReference type="SAM" id="SignalP"/>
    </source>
</evidence>
<organism evidence="4 5">
    <name type="scientific">Macrostomum lignano</name>
    <dbReference type="NCBI Taxonomy" id="282301"/>
    <lineage>
        <taxon>Eukaryota</taxon>
        <taxon>Metazoa</taxon>
        <taxon>Spiralia</taxon>
        <taxon>Lophotrochozoa</taxon>
        <taxon>Platyhelminthes</taxon>
        <taxon>Rhabditophora</taxon>
        <taxon>Macrostomorpha</taxon>
        <taxon>Macrostomida</taxon>
        <taxon>Macrostomidae</taxon>
        <taxon>Macrostomum</taxon>
    </lineage>
</organism>
<feature type="transmembrane region" description="Helical" evidence="1">
    <location>
        <begin position="945"/>
        <end position="969"/>
    </location>
</feature>
<dbReference type="InterPro" id="IPR051266">
    <property type="entry name" value="CLCR"/>
</dbReference>
<dbReference type="Pfam" id="PF00092">
    <property type="entry name" value="VWA"/>
    <property type="match status" value="1"/>
</dbReference>
<accession>A0A267FSA4</accession>
<comment type="caution">
    <text evidence="4">The sequence shown here is derived from an EMBL/GenBank/DDBJ whole genome shotgun (WGS) entry which is preliminary data.</text>
</comment>
<keyword evidence="1" id="KW-1133">Transmembrane helix</keyword>
<evidence type="ECO:0000313" key="4">
    <source>
        <dbReference type="EMBL" id="PAA75832.1"/>
    </source>
</evidence>
<dbReference type="PANTHER" id="PTHR10579:SF177">
    <property type="entry name" value="CALCIUM-ACTIVATED CHLORIDE CHANNEL REGULATOR 4-LIKE PROTEIN"/>
    <property type="match status" value="1"/>
</dbReference>
<keyword evidence="5" id="KW-1185">Reference proteome</keyword>
<dbReference type="STRING" id="282301.A0A267FSA4"/>